<reference evidence="6" key="1">
    <citation type="submission" date="2018-09" db="EMBL/GenBank/DDBJ databases">
        <title>Acidovorax cavernicola nov. sp. isolated from Gruta de las Maravillas (Aracena, Spain).</title>
        <authorList>
            <person name="Jurado V."/>
            <person name="Gutierrez-Patricio S."/>
            <person name="Gonzalez-Pimentel J.L."/>
            <person name="Miller A.Z."/>
            <person name="Laiz L."/>
            <person name="Saiz-Jimenez C."/>
        </authorList>
    </citation>
    <scope>NUCLEOTIDE SEQUENCE [LARGE SCALE GENOMIC DNA]</scope>
    <source>
        <strain evidence="6">1011MAR3C25</strain>
    </source>
</reference>
<feature type="region of interest" description="Disordered" evidence="3">
    <location>
        <begin position="34"/>
        <end position="61"/>
    </location>
</feature>
<dbReference type="Gene3D" id="3.30.910.20">
    <property type="entry name" value="Skp domain"/>
    <property type="match status" value="1"/>
</dbReference>
<dbReference type="RefSeq" id="WP_119748381.1">
    <property type="nucleotide sequence ID" value="NZ_QZCG01000006.1"/>
</dbReference>
<keyword evidence="6" id="KW-1185">Reference proteome</keyword>
<dbReference type="GO" id="GO:0005829">
    <property type="term" value="C:cytosol"/>
    <property type="evidence" value="ECO:0007669"/>
    <property type="project" value="TreeGrafter"/>
</dbReference>
<sequence>MLRGLRIILAFCLNLSWLMAGTAVLAQELSEDFATPETQQETQPRENLPNRTIESDGETPGLQAAPLLTVDQERLFTDSQWGQRAQRELEEKGSKIEAENERLAKQLSDEEAELTEKRETLDPAEFRKEAEAFDARATEIRRERAQVVQELSAQAEADRNNFYRAALPVMGEVMQARGAIAVLDRRTVFVSLDAIDITDELIAALDDRIGEGPAQEASDPEIQPVPSDN</sequence>
<dbReference type="GO" id="GO:0050821">
    <property type="term" value="P:protein stabilization"/>
    <property type="evidence" value="ECO:0007669"/>
    <property type="project" value="TreeGrafter"/>
</dbReference>
<protein>
    <submittedName>
        <fullName evidence="5">OmpH family outer membrane protein</fullName>
    </submittedName>
</protein>
<dbReference type="EMBL" id="QZCG01000006">
    <property type="protein sequence ID" value="RJE85316.1"/>
    <property type="molecule type" value="Genomic_DNA"/>
</dbReference>
<feature type="region of interest" description="Disordered" evidence="3">
    <location>
        <begin position="79"/>
        <end position="117"/>
    </location>
</feature>
<dbReference type="PANTHER" id="PTHR35089">
    <property type="entry name" value="CHAPERONE PROTEIN SKP"/>
    <property type="match status" value="1"/>
</dbReference>
<dbReference type="GO" id="GO:0051082">
    <property type="term" value="F:unfolded protein binding"/>
    <property type="evidence" value="ECO:0007669"/>
    <property type="project" value="InterPro"/>
</dbReference>
<gene>
    <name evidence="5" type="ORF">D3P04_09860</name>
</gene>
<dbReference type="SMART" id="SM00935">
    <property type="entry name" value="OmpH"/>
    <property type="match status" value="1"/>
</dbReference>
<proteinExistence type="inferred from homology"/>
<feature type="compositionally biased region" description="Basic and acidic residues" evidence="3">
    <location>
        <begin position="85"/>
        <end position="117"/>
    </location>
</feature>
<dbReference type="InterPro" id="IPR024930">
    <property type="entry name" value="Skp_dom_sf"/>
</dbReference>
<evidence type="ECO:0000313" key="6">
    <source>
        <dbReference type="Proteomes" id="UP000284202"/>
    </source>
</evidence>
<keyword evidence="2 4" id="KW-0732">Signal</keyword>
<dbReference type="Pfam" id="PF03938">
    <property type="entry name" value="OmpH"/>
    <property type="match status" value="1"/>
</dbReference>
<comment type="similarity">
    <text evidence="1">Belongs to the Skp family.</text>
</comment>
<dbReference type="AlphaFoldDB" id="A0A418SWH1"/>
<dbReference type="Proteomes" id="UP000284202">
    <property type="component" value="Unassembled WGS sequence"/>
</dbReference>
<comment type="caution">
    <text evidence="5">The sequence shown here is derived from an EMBL/GenBank/DDBJ whole genome shotgun (WGS) entry which is preliminary data.</text>
</comment>
<evidence type="ECO:0000256" key="1">
    <source>
        <dbReference type="ARBA" id="ARBA00009091"/>
    </source>
</evidence>
<accession>A0A418SWH1</accession>
<dbReference type="PANTHER" id="PTHR35089:SF1">
    <property type="entry name" value="CHAPERONE PROTEIN SKP"/>
    <property type="match status" value="1"/>
</dbReference>
<dbReference type="SUPFAM" id="SSF111384">
    <property type="entry name" value="OmpH-like"/>
    <property type="match status" value="1"/>
</dbReference>
<evidence type="ECO:0000313" key="5">
    <source>
        <dbReference type="EMBL" id="RJE85316.1"/>
    </source>
</evidence>
<organism evidence="5 6">
    <name type="scientific">Paracoccus onubensis</name>
    <dbReference type="NCBI Taxonomy" id="1675788"/>
    <lineage>
        <taxon>Bacteria</taxon>
        <taxon>Pseudomonadati</taxon>
        <taxon>Pseudomonadota</taxon>
        <taxon>Alphaproteobacteria</taxon>
        <taxon>Rhodobacterales</taxon>
        <taxon>Paracoccaceae</taxon>
        <taxon>Paracoccus</taxon>
    </lineage>
</organism>
<evidence type="ECO:0000256" key="3">
    <source>
        <dbReference type="SAM" id="MobiDB-lite"/>
    </source>
</evidence>
<dbReference type="InterPro" id="IPR005632">
    <property type="entry name" value="Chaperone_Skp"/>
</dbReference>
<feature type="signal peptide" evidence="4">
    <location>
        <begin position="1"/>
        <end position="26"/>
    </location>
</feature>
<evidence type="ECO:0000256" key="4">
    <source>
        <dbReference type="SAM" id="SignalP"/>
    </source>
</evidence>
<feature type="region of interest" description="Disordered" evidence="3">
    <location>
        <begin position="208"/>
        <end position="229"/>
    </location>
</feature>
<dbReference type="OrthoDB" id="7868372at2"/>
<feature type="chain" id="PRO_5018966055" evidence="4">
    <location>
        <begin position="27"/>
        <end position="229"/>
    </location>
</feature>
<name>A0A418SWH1_9RHOB</name>
<evidence type="ECO:0000256" key="2">
    <source>
        <dbReference type="ARBA" id="ARBA00022729"/>
    </source>
</evidence>